<evidence type="ECO:0000256" key="1">
    <source>
        <dbReference type="ARBA" id="ARBA00006547"/>
    </source>
</evidence>
<protein>
    <submittedName>
        <fullName evidence="3">N-acetyltransferase superfamily</fullName>
    </submittedName>
</protein>
<organism evidence="3 4">
    <name type="scientific">Treponema primitia (strain ATCC BAA-887 / DSM 12427 / ZAS-2)</name>
    <dbReference type="NCBI Taxonomy" id="545694"/>
    <lineage>
        <taxon>Bacteria</taxon>
        <taxon>Pseudomonadati</taxon>
        <taxon>Spirochaetota</taxon>
        <taxon>Spirochaetia</taxon>
        <taxon>Spirochaetales</taxon>
        <taxon>Treponemataceae</taxon>
        <taxon>Treponema</taxon>
    </lineage>
</organism>
<dbReference type="RefSeq" id="WP_015707128.1">
    <property type="nucleotide sequence ID" value="NC_015578.1"/>
</dbReference>
<dbReference type="GO" id="GO:0016407">
    <property type="term" value="F:acetyltransferase activity"/>
    <property type="evidence" value="ECO:0007669"/>
    <property type="project" value="InterPro"/>
</dbReference>
<dbReference type="eggNOG" id="COG2162">
    <property type="taxonomic scope" value="Bacteria"/>
</dbReference>
<name>F5YLU4_TREPZ</name>
<sequence length="293" mass="32992">MDYTIMSPEYFAPLPDLDMALARIGLRRSDVSSPGLENLRTLMDSCLMTVPFENLDIYDYKRQIDFCLPHLFEKFVINRRGGYCYESNGFFMGILEALGYTCSACQARILFGGNIMTPVAHRITIVTLGNTRYLCDVGFGGAGCAEGPVNLDDPGIQEIGGHQFSIRRHEGDILGDMTLVTHTPREASSGVPEGESGFYTFYTRPQSPLEFIALNNSMATNPVSMFSLNRVVRMRTPTGTLVIDNKIFRKTVNSEVVEEEITTNKRLYEILTGEFKMIVPKMSYSTDFPREWF</sequence>
<dbReference type="SUPFAM" id="SSF54001">
    <property type="entry name" value="Cysteine proteinases"/>
    <property type="match status" value="1"/>
</dbReference>
<gene>
    <name evidence="3" type="ordered locus">TREPR_3135</name>
</gene>
<dbReference type="PRINTS" id="PR01543">
    <property type="entry name" value="ANATRNSFRASE"/>
</dbReference>
<keyword evidence="4" id="KW-1185">Reference proteome</keyword>
<proteinExistence type="inferred from homology"/>
<accession>F5YLU4</accession>
<dbReference type="HOGENOM" id="CLU_049918_1_0_12"/>
<keyword evidence="3" id="KW-0808">Transferase</keyword>
<dbReference type="PANTHER" id="PTHR11786">
    <property type="entry name" value="N-HYDROXYARYLAMINE O-ACETYLTRANSFERASE"/>
    <property type="match status" value="1"/>
</dbReference>
<dbReference type="KEGG" id="tpi:TREPR_3135"/>
<reference evidence="3 4" key="2">
    <citation type="journal article" date="2011" name="ISME J.">
        <title>RNA-seq reveals cooperative metabolic interactions between two termite-gut spirochete species in co-culture.</title>
        <authorList>
            <person name="Rosenthal A.Z."/>
            <person name="Matson E.G."/>
            <person name="Eldar A."/>
            <person name="Leadbetter J.R."/>
        </authorList>
    </citation>
    <scope>NUCLEOTIDE SEQUENCE [LARGE SCALE GENOMIC DNA]</scope>
    <source>
        <strain evidence="4">ATCC BAA-887 / DSM 12427 / ZAS-2</strain>
    </source>
</reference>
<dbReference type="Proteomes" id="UP000009223">
    <property type="component" value="Chromosome"/>
</dbReference>
<dbReference type="PANTHER" id="PTHR11786:SF0">
    <property type="entry name" value="ARYLAMINE N-ACETYLTRANSFERASE 4-RELATED"/>
    <property type="match status" value="1"/>
</dbReference>
<dbReference type="AlphaFoldDB" id="F5YLU4"/>
<dbReference type="EMBL" id="CP001843">
    <property type="protein sequence ID" value="AEF85931.1"/>
    <property type="molecule type" value="Genomic_DNA"/>
</dbReference>
<dbReference type="Gene3D" id="3.30.2140.20">
    <property type="match status" value="1"/>
</dbReference>
<dbReference type="InterPro" id="IPR038765">
    <property type="entry name" value="Papain-like_cys_pep_sf"/>
</dbReference>
<dbReference type="STRING" id="545694.TREPR_3135"/>
<dbReference type="InterPro" id="IPR053710">
    <property type="entry name" value="Arylamine_NAT_domain_sf"/>
</dbReference>
<evidence type="ECO:0000313" key="4">
    <source>
        <dbReference type="Proteomes" id="UP000009223"/>
    </source>
</evidence>
<reference evidence="4" key="1">
    <citation type="submission" date="2009-12" db="EMBL/GenBank/DDBJ databases">
        <title>Complete sequence of Treponema primitia strain ZAS-2.</title>
        <authorList>
            <person name="Tetu S.G."/>
            <person name="Matson E."/>
            <person name="Ren Q."/>
            <person name="Seshadri R."/>
            <person name="Elbourne L."/>
            <person name="Hassan K.A."/>
            <person name="Durkin A."/>
            <person name="Radune D."/>
            <person name="Mohamoud Y."/>
            <person name="Shay R."/>
            <person name="Jin S."/>
            <person name="Zhang X."/>
            <person name="Lucey K."/>
            <person name="Ballor N.R."/>
            <person name="Ottesen E."/>
            <person name="Rosenthal R."/>
            <person name="Allen A."/>
            <person name="Leadbetter J.R."/>
            <person name="Paulsen I.T."/>
        </authorList>
    </citation>
    <scope>NUCLEOTIDE SEQUENCE [LARGE SCALE GENOMIC DNA]</scope>
    <source>
        <strain evidence="4">ATCC BAA-887 / DSM 12427 / ZAS-2</strain>
    </source>
</reference>
<dbReference type="OrthoDB" id="7181050at2"/>
<evidence type="ECO:0000256" key="2">
    <source>
        <dbReference type="RuleBase" id="RU003452"/>
    </source>
</evidence>
<comment type="similarity">
    <text evidence="1 2">Belongs to the arylamine N-acetyltransferase family.</text>
</comment>
<evidence type="ECO:0000313" key="3">
    <source>
        <dbReference type="EMBL" id="AEF85931.1"/>
    </source>
</evidence>
<dbReference type="InterPro" id="IPR001447">
    <property type="entry name" value="Arylamine_N-AcTrfase"/>
</dbReference>
<dbReference type="Pfam" id="PF00797">
    <property type="entry name" value="Acetyltransf_2"/>
    <property type="match status" value="1"/>
</dbReference>